<proteinExistence type="predicted"/>
<protein>
    <recommendedName>
        <fullName evidence="3">Biogenesis AIM24</fullName>
    </recommendedName>
</protein>
<gene>
    <name evidence="1" type="ORF">PGRAT_05660</name>
</gene>
<dbReference type="InterPro" id="IPR002838">
    <property type="entry name" value="AIM24"/>
</dbReference>
<reference evidence="1 2" key="1">
    <citation type="submission" date="2014-08" db="EMBL/GenBank/DDBJ databases">
        <title>Comparative genomics of the Paenibacillus odorifer group.</title>
        <authorList>
            <person name="den Bakker H.C."/>
            <person name="Tsai Y.-C."/>
            <person name="Martin N."/>
            <person name="Korlach J."/>
            <person name="Wiedmann M."/>
        </authorList>
    </citation>
    <scope>NUCLEOTIDE SEQUENCE [LARGE SCALE GENOMIC DNA]</scope>
    <source>
        <strain evidence="1 2">DSM 15220</strain>
    </source>
</reference>
<dbReference type="HOGENOM" id="CLU_1164949_0_0_9"/>
<dbReference type="Gene3D" id="3.60.160.10">
    <property type="entry name" value="Mitochondrial biogenesis AIM24"/>
    <property type="match status" value="1"/>
</dbReference>
<sequence length="234" mass="26422">MNVDVQDEGDSGSGQAVAFTVEENEEIHVLHPQQIIAYQGPSSGRADRLMDVKGMYRKRKLIRSDMTGPCRFVAALPPGYRVKTFQLDGKSDLLYDFRHLFFYSKGVTMETRVLSMKNMLVTRDIIKVKFSGPGSIGILTEGTVCEAELHPFDPLYVDAGSIIAYPENAKLELTVYGNHLASQHMSYHWKMTGHGPVMFQAGRQSRRFERDNNEDGVIKRFLREVLPFGGVFIK</sequence>
<evidence type="ECO:0000313" key="1">
    <source>
        <dbReference type="EMBL" id="AIQ67177.1"/>
    </source>
</evidence>
<dbReference type="OrthoDB" id="2632108at2"/>
<accession>A0A089M1V4</accession>
<dbReference type="InterPro" id="IPR036983">
    <property type="entry name" value="AIM24_sf"/>
</dbReference>
<keyword evidence="2" id="KW-1185">Reference proteome</keyword>
<dbReference type="InterPro" id="IPR016031">
    <property type="entry name" value="Trp_RNA-bd_attenuator-like_dom"/>
</dbReference>
<dbReference type="EMBL" id="CP009287">
    <property type="protein sequence ID" value="AIQ67177.1"/>
    <property type="molecule type" value="Genomic_DNA"/>
</dbReference>
<organism evidence="1 2">
    <name type="scientific">Paenibacillus graminis</name>
    <dbReference type="NCBI Taxonomy" id="189425"/>
    <lineage>
        <taxon>Bacteria</taxon>
        <taxon>Bacillati</taxon>
        <taxon>Bacillota</taxon>
        <taxon>Bacilli</taxon>
        <taxon>Bacillales</taxon>
        <taxon>Paenibacillaceae</taxon>
        <taxon>Paenibacillus</taxon>
    </lineage>
</organism>
<dbReference type="Proteomes" id="UP000029500">
    <property type="component" value="Chromosome"/>
</dbReference>
<name>A0A089M1V4_9BACL</name>
<dbReference type="eggNOG" id="COG2013">
    <property type="taxonomic scope" value="Bacteria"/>
</dbReference>
<evidence type="ECO:0000313" key="2">
    <source>
        <dbReference type="Proteomes" id="UP000029500"/>
    </source>
</evidence>
<evidence type="ECO:0008006" key="3">
    <source>
        <dbReference type="Google" id="ProtNLM"/>
    </source>
</evidence>
<dbReference type="SUPFAM" id="SSF51219">
    <property type="entry name" value="TRAP-like"/>
    <property type="match status" value="1"/>
</dbReference>
<dbReference type="Pfam" id="PF01987">
    <property type="entry name" value="AIM24"/>
    <property type="match status" value="1"/>
</dbReference>
<dbReference type="KEGG" id="pgm:PGRAT_05660"/>
<dbReference type="STRING" id="189425.PGRAT_05660"/>
<dbReference type="RefSeq" id="WP_025709495.1">
    <property type="nucleotide sequence ID" value="NZ_CP009287.1"/>
</dbReference>
<dbReference type="AlphaFoldDB" id="A0A089M1V4"/>